<reference evidence="1" key="2">
    <citation type="submission" date="2023-10" db="EMBL/GenBank/DDBJ databases">
        <authorList>
            <person name="Fortmann-Grote C."/>
        </authorList>
    </citation>
    <scope>NUCLEOTIDE SEQUENCE</scope>
    <source>
        <strain evidence="1">SBW25</strain>
    </source>
</reference>
<accession>C3K9B6</accession>
<dbReference type="EMBL" id="AM181176">
    <property type="protein sequence ID" value="CAY48740.1"/>
    <property type="molecule type" value="Genomic_DNA"/>
</dbReference>
<evidence type="ECO:0000313" key="1">
    <source>
        <dbReference type="EMBL" id="CAI2796739.1"/>
    </source>
</evidence>
<dbReference type="HOGENOM" id="CLU_1748082_0_0_6"/>
<dbReference type="AlphaFoldDB" id="C3K9B6"/>
<gene>
    <name evidence="2" type="ordered locus">PFLU_2504</name>
</gene>
<name>C3K9B6_PSEFS</name>
<reference evidence="2" key="1">
    <citation type="journal article" date="2009" name="Genome Biol.">
        <title>Genomic and genetic analyses of diversity and plant interactions of Pseudomonas fluorescens.</title>
        <authorList>
            <person name="Silby M.W."/>
            <person name="Cerdeno-Tarraga A.M."/>
            <person name="Vernikos G.S."/>
            <person name="Giddens S.R."/>
            <person name="Jackson R.W."/>
            <person name="Preston G.M."/>
            <person name="Zhang X.X."/>
            <person name="Moon C.D."/>
            <person name="Gehrig S.M."/>
            <person name="Godfrey S.A."/>
            <person name="Knight C.G."/>
            <person name="Malone J.G."/>
            <person name="Robinson Z."/>
            <person name="Spiers A.J."/>
            <person name="Harris S."/>
            <person name="Challis G.L."/>
            <person name="Yaxley A.M."/>
            <person name="Harris D."/>
            <person name="Seeger K."/>
            <person name="Murphy L."/>
            <person name="Rutter S."/>
            <person name="Squares R."/>
            <person name="Quail M.A."/>
            <person name="Saunders E."/>
            <person name="Mavromatis K."/>
            <person name="Brettin T.S."/>
            <person name="Bentley S.D."/>
            <person name="Hothersall J."/>
            <person name="Stephens E."/>
            <person name="Thomas C.M."/>
            <person name="Parkhill J."/>
            <person name="Levy S.B."/>
            <person name="Rainey P.B."/>
            <person name="Thomson N.R."/>
        </authorList>
    </citation>
    <scope>NUCLEOTIDE SEQUENCE [LARGE SCALE GENOMIC DNA]</scope>
    <source>
        <strain evidence="2">SBW25</strain>
    </source>
</reference>
<dbReference type="EMBL" id="OV986001">
    <property type="protein sequence ID" value="CAI2796739.1"/>
    <property type="molecule type" value="Genomic_DNA"/>
</dbReference>
<dbReference type="KEGG" id="pfs:PFLU_2504"/>
<evidence type="ECO:0000313" key="2">
    <source>
        <dbReference type="EMBL" id="CAY48740.1"/>
    </source>
</evidence>
<sequence>MQHSNRIAHVHRRTNYCVDAHVAHRAYDYDFLDISGFQLLFQIGFSEGVDVFFYDYRFITLWSYIWLNFRTLGSLRKDRSAFSGLMSYVENRKPLITEVADHSDSILDSGVDAGQRQLASGQVFVLQINYYKATFHERSPVNYPSIGNG</sequence>
<protein>
    <submittedName>
        <fullName evidence="2">Uncharacterized protein</fullName>
    </submittedName>
</protein>
<proteinExistence type="predicted"/>
<dbReference type="Proteomes" id="UP001152918">
    <property type="component" value="Chromosome"/>
</dbReference>
<organism evidence="2">
    <name type="scientific">Pseudomonas fluorescens (strain SBW25)</name>
    <dbReference type="NCBI Taxonomy" id="216595"/>
    <lineage>
        <taxon>Bacteria</taxon>
        <taxon>Pseudomonadati</taxon>
        <taxon>Pseudomonadota</taxon>
        <taxon>Gammaproteobacteria</taxon>
        <taxon>Pseudomonadales</taxon>
        <taxon>Pseudomonadaceae</taxon>
        <taxon>Pseudomonas</taxon>
    </lineage>
</organism>